<protein>
    <submittedName>
        <fullName evidence="1">Uncharacterized protein</fullName>
    </submittedName>
</protein>
<dbReference type="EMBL" id="JACGWN010000016">
    <property type="protein sequence ID" value="KAL0395256.1"/>
    <property type="molecule type" value="Genomic_DNA"/>
</dbReference>
<sequence length="60" mass="6912">MLLWVRIAIIVCYSGSSTIGRELVDLLAERDAALFFEQDSYHAMPQSWSPFCRHSKRATH</sequence>
<proteinExistence type="predicted"/>
<dbReference type="AlphaFoldDB" id="A0AAW2SRP8"/>
<accession>A0AAW2SRP8</accession>
<reference evidence="1" key="2">
    <citation type="journal article" date="2024" name="Plant">
        <title>Genomic evolution and insights into agronomic trait innovations of Sesamum species.</title>
        <authorList>
            <person name="Miao H."/>
            <person name="Wang L."/>
            <person name="Qu L."/>
            <person name="Liu H."/>
            <person name="Sun Y."/>
            <person name="Le M."/>
            <person name="Wang Q."/>
            <person name="Wei S."/>
            <person name="Zheng Y."/>
            <person name="Lin W."/>
            <person name="Duan Y."/>
            <person name="Cao H."/>
            <person name="Xiong S."/>
            <person name="Wang X."/>
            <person name="Wei L."/>
            <person name="Li C."/>
            <person name="Ma Q."/>
            <person name="Ju M."/>
            <person name="Zhao R."/>
            <person name="Li G."/>
            <person name="Mu C."/>
            <person name="Tian Q."/>
            <person name="Mei H."/>
            <person name="Zhang T."/>
            <person name="Gao T."/>
            <person name="Zhang H."/>
        </authorList>
    </citation>
    <scope>NUCLEOTIDE SEQUENCE</scope>
    <source>
        <strain evidence="1">KEN1</strain>
    </source>
</reference>
<evidence type="ECO:0000313" key="1">
    <source>
        <dbReference type="EMBL" id="KAL0395256.1"/>
    </source>
</evidence>
<reference evidence="1" key="1">
    <citation type="submission" date="2020-06" db="EMBL/GenBank/DDBJ databases">
        <authorList>
            <person name="Li T."/>
            <person name="Hu X."/>
            <person name="Zhang T."/>
            <person name="Song X."/>
            <person name="Zhang H."/>
            <person name="Dai N."/>
            <person name="Sheng W."/>
            <person name="Hou X."/>
            <person name="Wei L."/>
        </authorList>
    </citation>
    <scope>NUCLEOTIDE SEQUENCE</scope>
    <source>
        <strain evidence="1">KEN1</strain>
        <tissue evidence="1">Leaf</tissue>
    </source>
</reference>
<name>A0AAW2SRP8_9LAMI</name>
<gene>
    <name evidence="1" type="ORF">Slati_4491800</name>
</gene>
<comment type="caution">
    <text evidence="1">The sequence shown here is derived from an EMBL/GenBank/DDBJ whole genome shotgun (WGS) entry which is preliminary data.</text>
</comment>
<organism evidence="1">
    <name type="scientific">Sesamum latifolium</name>
    <dbReference type="NCBI Taxonomy" id="2727402"/>
    <lineage>
        <taxon>Eukaryota</taxon>
        <taxon>Viridiplantae</taxon>
        <taxon>Streptophyta</taxon>
        <taxon>Embryophyta</taxon>
        <taxon>Tracheophyta</taxon>
        <taxon>Spermatophyta</taxon>
        <taxon>Magnoliopsida</taxon>
        <taxon>eudicotyledons</taxon>
        <taxon>Gunneridae</taxon>
        <taxon>Pentapetalae</taxon>
        <taxon>asterids</taxon>
        <taxon>lamiids</taxon>
        <taxon>Lamiales</taxon>
        <taxon>Pedaliaceae</taxon>
        <taxon>Sesamum</taxon>
    </lineage>
</organism>